<keyword evidence="3" id="KW-1185">Reference proteome</keyword>
<dbReference type="Proteomes" id="UP000095094">
    <property type="component" value="Unassembled WGS sequence"/>
</dbReference>
<dbReference type="EMBL" id="MIJY01000034">
    <property type="protein sequence ID" value="OEG12517.1"/>
    <property type="molecule type" value="Genomic_DNA"/>
</dbReference>
<reference evidence="3" key="1">
    <citation type="submission" date="2016-09" db="EMBL/GenBank/DDBJ databases">
        <authorList>
            <person name="Gulvik C.A."/>
        </authorList>
    </citation>
    <scope>NUCLEOTIDE SEQUENCE [LARGE SCALE GENOMIC DNA]</scope>
    <source>
        <strain evidence="3">LMG 8895</strain>
    </source>
</reference>
<dbReference type="InterPro" id="IPR037523">
    <property type="entry name" value="VOC_core"/>
</dbReference>
<feature type="domain" description="VOC" evidence="1">
    <location>
        <begin position="9"/>
        <end position="134"/>
    </location>
</feature>
<dbReference type="PANTHER" id="PTHR36113:SF1">
    <property type="entry name" value="GLYOXALASE_BLEOMYCIN RESISTANCE PROTEIN_DIOXYGENASE"/>
    <property type="match status" value="1"/>
</dbReference>
<sequence>MIDGGIILKIEHIGLWVKDLEAMRAFYQTYFNVQASELYHNTKTSFRSYFLTFENGARLEIMQRDDVTYRHKGNEPLGFAHLAISLGSKQSVDNLTDVLVMEGYELLSPCRTTGDGYYESVIADPEGNRLELTV</sequence>
<dbReference type="InterPro" id="IPR004360">
    <property type="entry name" value="Glyas_Fos-R_dOase_dom"/>
</dbReference>
<dbReference type="PANTHER" id="PTHR36113">
    <property type="entry name" value="LYASE, PUTATIVE-RELATED-RELATED"/>
    <property type="match status" value="1"/>
</dbReference>
<dbReference type="InterPro" id="IPR029068">
    <property type="entry name" value="Glyas_Bleomycin-R_OHBP_Dase"/>
</dbReference>
<evidence type="ECO:0000259" key="1">
    <source>
        <dbReference type="PROSITE" id="PS51819"/>
    </source>
</evidence>
<evidence type="ECO:0000313" key="3">
    <source>
        <dbReference type="Proteomes" id="UP000095094"/>
    </source>
</evidence>
<proteinExistence type="predicted"/>
<dbReference type="AlphaFoldDB" id="A0A1E5GIK4"/>
<dbReference type="InterPro" id="IPR051332">
    <property type="entry name" value="Fosfomycin_Res_Enzymes"/>
</dbReference>
<dbReference type="Gene3D" id="3.10.180.10">
    <property type="entry name" value="2,3-Dihydroxybiphenyl 1,2-Dioxygenase, domain 1"/>
    <property type="match status" value="1"/>
</dbReference>
<evidence type="ECO:0000313" key="2">
    <source>
        <dbReference type="EMBL" id="OEG12517.1"/>
    </source>
</evidence>
<accession>A0A1E5GIK4</accession>
<organism evidence="2 3">
    <name type="scientific">Enterococcus termitis</name>
    <dbReference type="NCBI Taxonomy" id="332950"/>
    <lineage>
        <taxon>Bacteria</taxon>
        <taxon>Bacillati</taxon>
        <taxon>Bacillota</taxon>
        <taxon>Bacilli</taxon>
        <taxon>Lactobacillales</taxon>
        <taxon>Enterococcaceae</taxon>
        <taxon>Enterococcus</taxon>
    </lineage>
</organism>
<dbReference type="Pfam" id="PF00903">
    <property type="entry name" value="Glyoxalase"/>
    <property type="match status" value="1"/>
</dbReference>
<dbReference type="SUPFAM" id="SSF54593">
    <property type="entry name" value="Glyoxalase/Bleomycin resistance protein/Dihydroxybiphenyl dioxygenase"/>
    <property type="match status" value="1"/>
</dbReference>
<name>A0A1E5GIK4_9ENTE</name>
<comment type="caution">
    <text evidence="2">The sequence shown here is derived from an EMBL/GenBank/DDBJ whole genome shotgun (WGS) entry which is preliminary data.</text>
</comment>
<gene>
    <name evidence="2" type="ORF">BCR25_06725</name>
</gene>
<dbReference type="PROSITE" id="PS51819">
    <property type="entry name" value="VOC"/>
    <property type="match status" value="1"/>
</dbReference>
<protein>
    <recommendedName>
        <fullName evidence="1">VOC domain-containing protein</fullName>
    </recommendedName>
</protein>